<dbReference type="FunFam" id="3.30.565.10:FF:000023">
    <property type="entry name" value="PAS domain-containing sensor histidine kinase"/>
    <property type="match status" value="1"/>
</dbReference>
<evidence type="ECO:0000313" key="16">
    <source>
        <dbReference type="EMBL" id="PJJ70221.1"/>
    </source>
</evidence>
<gene>
    <name evidence="16" type="ORF">CLV28_2052</name>
</gene>
<dbReference type="PROSITE" id="PS50109">
    <property type="entry name" value="HIS_KIN"/>
    <property type="match status" value="1"/>
</dbReference>
<reference evidence="16 17" key="1">
    <citation type="submission" date="2017-11" db="EMBL/GenBank/DDBJ databases">
        <title>Genomic Encyclopedia of Archaeal and Bacterial Type Strains, Phase II (KMG-II): From Individual Species to Whole Genera.</title>
        <authorList>
            <person name="Goeker M."/>
        </authorList>
    </citation>
    <scope>NUCLEOTIDE SEQUENCE [LARGE SCALE GENOMIC DNA]</scope>
    <source>
        <strain evidence="16 17">DSM 25478</strain>
    </source>
</reference>
<keyword evidence="7" id="KW-0547">Nucleotide-binding</keyword>
<keyword evidence="17" id="KW-1185">Reference proteome</keyword>
<evidence type="ECO:0000256" key="6">
    <source>
        <dbReference type="ARBA" id="ARBA00022679"/>
    </source>
</evidence>
<dbReference type="GO" id="GO:0004721">
    <property type="term" value="F:phosphoprotein phosphatase activity"/>
    <property type="evidence" value="ECO:0007669"/>
    <property type="project" value="TreeGrafter"/>
</dbReference>
<proteinExistence type="predicted"/>
<dbReference type="Gene3D" id="3.30.565.10">
    <property type="entry name" value="Histidine kinase-like ATPase, C-terminal domain"/>
    <property type="match status" value="1"/>
</dbReference>
<feature type="domain" description="Histidine kinase" evidence="15">
    <location>
        <begin position="166"/>
        <end position="384"/>
    </location>
</feature>
<keyword evidence="4" id="KW-1003">Cell membrane</keyword>
<dbReference type="GO" id="GO:0000155">
    <property type="term" value="F:phosphorelay sensor kinase activity"/>
    <property type="evidence" value="ECO:0007669"/>
    <property type="project" value="InterPro"/>
</dbReference>
<dbReference type="InterPro" id="IPR005467">
    <property type="entry name" value="His_kinase_dom"/>
</dbReference>
<dbReference type="GO" id="GO:0005886">
    <property type="term" value="C:plasma membrane"/>
    <property type="evidence" value="ECO:0007669"/>
    <property type="project" value="UniProtKB-SubCell"/>
</dbReference>
<dbReference type="SMART" id="SM00388">
    <property type="entry name" value="HisKA"/>
    <property type="match status" value="1"/>
</dbReference>
<evidence type="ECO:0000256" key="8">
    <source>
        <dbReference type="ARBA" id="ARBA00022777"/>
    </source>
</evidence>
<dbReference type="InterPro" id="IPR004358">
    <property type="entry name" value="Sig_transdc_His_kin-like_C"/>
</dbReference>
<dbReference type="InterPro" id="IPR050351">
    <property type="entry name" value="BphY/WalK/GraS-like"/>
</dbReference>
<comment type="catalytic activity">
    <reaction evidence="1">
        <text>ATP + protein L-histidine = ADP + protein N-phospho-L-histidine.</text>
        <dbReference type="EC" id="2.7.13.3"/>
    </reaction>
</comment>
<protein>
    <recommendedName>
        <fullName evidence="12">Sensor-like histidine kinase SenX3</fullName>
        <ecNumber evidence="3">2.7.13.3</ecNumber>
    </recommendedName>
</protein>
<keyword evidence="6" id="KW-0808">Transferase</keyword>
<dbReference type="Gene3D" id="1.10.287.130">
    <property type="match status" value="1"/>
</dbReference>
<dbReference type="Pfam" id="PF00512">
    <property type="entry name" value="HisKA"/>
    <property type="match status" value="1"/>
</dbReference>
<evidence type="ECO:0000256" key="5">
    <source>
        <dbReference type="ARBA" id="ARBA00022553"/>
    </source>
</evidence>
<evidence type="ECO:0000256" key="7">
    <source>
        <dbReference type="ARBA" id="ARBA00022741"/>
    </source>
</evidence>
<dbReference type="CDD" id="cd00082">
    <property type="entry name" value="HisKA"/>
    <property type="match status" value="1"/>
</dbReference>
<evidence type="ECO:0000256" key="3">
    <source>
        <dbReference type="ARBA" id="ARBA00012438"/>
    </source>
</evidence>
<feature type="transmembrane region" description="Helical" evidence="14">
    <location>
        <begin position="12"/>
        <end position="34"/>
    </location>
</feature>
<evidence type="ECO:0000256" key="1">
    <source>
        <dbReference type="ARBA" id="ARBA00000085"/>
    </source>
</evidence>
<dbReference type="CDD" id="cd00075">
    <property type="entry name" value="HATPase"/>
    <property type="match status" value="1"/>
</dbReference>
<dbReference type="GO" id="GO:0005524">
    <property type="term" value="F:ATP binding"/>
    <property type="evidence" value="ECO:0007669"/>
    <property type="project" value="UniProtKB-KW"/>
</dbReference>
<dbReference type="Pfam" id="PF02518">
    <property type="entry name" value="HATPase_c"/>
    <property type="match status" value="1"/>
</dbReference>
<feature type="compositionally biased region" description="Low complexity" evidence="13">
    <location>
        <begin position="398"/>
        <end position="416"/>
    </location>
</feature>
<dbReference type="GO" id="GO:0016036">
    <property type="term" value="P:cellular response to phosphate starvation"/>
    <property type="evidence" value="ECO:0007669"/>
    <property type="project" value="TreeGrafter"/>
</dbReference>
<evidence type="ECO:0000256" key="9">
    <source>
        <dbReference type="ARBA" id="ARBA00022840"/>
    </source>
</evidence>
<dbReference type="PANTHER" id="PTHR45453">
    <property type="entry name" value="PHOSPHATE REGULON SENSOR PROTEIN PHOR"/>
    <property type="match status" value="1"/>
</dbReference>
<keyword evidence="9" id="KW-0067">ATP-binding</keyword>
<keyword evidence="11 14" id="KW-0472">Membrane</keyword>
<keyword evidence="14" id="KW-0812">Transmembrane</keyword>
<dbReference type="InterPro" id="IPR003594">
    <property type="entry name" value="HATPase_dom"/>
</dbReference>
<dbReference type="EC" id="2.7.13.3" evidence="3"/>
<dbReference type="SUPFAM" id="SSF55874">
    <property type="entry name" value="ATPase domain of HSP90 chaperone/DNA topoisomerase II/histidine kinase"/>
    <property type="match status" value="1"/>
</dbReference>
<evidence type="ECO:0000259" key="15">
    <source>
        <dbReference type="PROSITE" id="PS50109"/>
    </source>
</evidence>
<sequence length="435" mass="45884">MGVIDGEVNLVGGLTLVVVGVLGVVVGVVAAFAFRWSERVQHGETENPQNELEEGLVRVLAVLRSAAVVLDADGDVLRASPPAYALGVVRDDAIAHAAIRDLVDAVRRDGVIRDEELELPRGPVGRGTVLLQVRVAQISAQNILVLAEDRTEARRVELIRRDFVVNVSHELKTPVGALALLAETVQDAADDPVAVRRFTERMQREAARLSALVQEIIELSRLQVAGALKAVTTVPVRDVIDEAVDRARTTAQGKGITITTGGELDAVVYGDHALLVTALRNLLDNAVAYSNQGTRVGVGVSIASGAGLVEIAVVDQGIGIAPDSQDRVFERFYRVDPARSRDTGGTGLGLSIVKHIAADHGGEVTMWSEPGRGSTFTLRIPAAHESTVIVVDDELDLGTDAAPGVVGPPVEPQTPTRPAGAGPNDPESPTKEVDA</sequence>
<keyword evidence="5" id="KW-0597">Phosphoprotein</keyword>
<dbReference type="InterPro" id="IPR003661">
    <property type="entry name" value="HisK_dim/P_dom"/>
</dbReference>
<comment type="subcellular location">
    <subcellularLocation>
        <location evidence="2">Cell membrane</location>
    </subcellularLocation>
</comment>
<dbReference type="Proteomes" id="UP000231693">
    <property type="component" value="Unassembled WGS sequence"/>
</dbReference>
<evidence type="ECO:0000256" key="2">
    <source>
        <dbReference type="ARBA" id="ARBA00004236"/>
    </source>
</evidence>
<dbReference type="InterPro" id="IPR036890">
    <property type="entry name" value="HATPase_C_sf"/>
</dbReference>
<keyword evidence="8 16" id="KW-0418">Kinase</keyword>
<organism evidence="16 17">
    <name type="scientific">Sediminihabitans luteus</name>
    <dbReference type="NCBI Taxonomy" id="1138585"/>
    <lineage>
        <taxon>Bacteria</taxon>
        <taxon>Bacillati</taxon>
        <taxon>Actinomycetota</taxon>
        <taxon>Actinomycetes</taxon>
        <taxon>Micrococcales</taxon>
        <taxon>Cellulomonadaceae</taxon>
        <taxon>Sediminihabitans</taxon>
    </lineage>
</organism>
<comment type="caution">
    <text evidence="16">The sequence shown here is derived from an EMBL/GenBank/DDBJ whole genome shotgun (WGS) entry which is preliminary data.</text>
</comment>
<evidence type="ECO:0000256" key="14">
    <source>
        <dbReference type="SAM" id="Phobius"/>
    </source>
</evidence>
<evidence type="ECO:0000256" key="4">
    <source>
        <dbReference type="ARBA" id="ARBA00022475"/>
    </source>
</evidence>
<evidence type="ECO:0000313" key="17">
    <source>
        <dbReference type="Proteomes" id="UP000231693"/>
    </source>
</evidence>
<dbReference type="InterPro" id="IPR036097">
    <property type="entry name" value="HisK_dim/P_sf"/>
</dbReference>
<dbReference type="PANTHER" id="PTHR45453:SF1">
    <property type="entry name" value="PHOSPHATE REGULON SENSOR PROTEIN PHOR"/>
    <property type="match status" value="1"/>
</dbReference>
<feature type="region of interest" description="Disordered" evidence="13">
    <location>
        <begin position="398"/>
        <end position="435"/>
    </location>
</feature>
<keyword evidence="14" id="KW-1133">Transmembrane helix</keyword>
<evidence type="ECO:0000256" key="10">
    <source>
        <dbReference type="ARBA" id="ARBA00023012"/>
    </source>
</evidence>
<dbReference type="SMART" id="SM00387">
    <property type="entry name" value="HATPase_c"/>
    <property type="match status" value="1"/>
</dbReference>
<evidence type="ECO:0000256" key="11">
    <source>
        <dbReference type="ARBA" id="ARBA00023136"/>
    </source>
</evidence>
<dbReference type="EMBL" id="PGFE01000003">
    <property type="protein sequence ID" value="PJJ70221.1"/>
    <property type="molecule type" value="Genomic_DNA"/>
</dbReference>
<keyword evidence="10" id="KW-0902">Two-component regulatory system</keyword>
<name>A0A2M9CE64_9CELL</name>
<evidence type="ECO:0000256" key="12">
    <source>
        <dbReference type="ARBA" id="ARBA00039401"/>
    </source>
</evidence>
<dbReference type="PRINTS" id="PR00344">
    <property type="entry name" value="BCTRLSENSOR"/>
</dbReference>
<dbReference type="FunFam" id="1.10.287.130:FF:000008">
    <property type="entry name" value="Two-component sensor histidine kinase"/>
    <property type="match status" value="1"/>
</dbReference>
<dbReference type="AlphaFoldDB" id="A0A2M9CE64"/>
<accession>A0A2M9CE64</accession>
<dbReference type="SUPFAM" id="SSF47384">
    <property type="entry name" value="Homodimeric domain of signal transducing histidine kinase"/>
    <property type="match status" value="1"/>
</dbReference>
<evidence type="ECO:0000256" key="13">
    <source>
        <dbReference type="SAM" id="MobiDB-lite"/>
    </source>
</evidence>